<dbReference type="AlphaFoldDB" id="A0A6J4UUE4"/>
<feature type="transmembrane region" description="Helical" evidence="7">
    <location>
        <begin position="92"/>
        <end position="114"/>
    </location>
</feature>
<comment type="subcellular location">
    <subcellularLocation>
        <location evidence="1">Membrane</location>
        <topology evidence="1">Multi-pass membrane protein</topology>
    </subcellularLocation>
</comment>
<organism evidence="9">
    <name type="scientific">uncultured Thermomicrobiales bacterium</name>
    <dbReference type="NCBI Taxonomy" id="1645740"/>
    <lineage>
        <taxon>Bacteria</taxon>
        <taxon>Pseudomonadati</taxon>
        <taxon>Thermomicrobiota</taxon>
        <taxon>Thermomicrobia</taxon>
        <taxon>Thermomicrobiales</taxon>
        <taxon>environmental samples</taxon>
    </lineage>
</organism>
<dbReference type="GO" id="GO:0016020">
    <property type="term" value="C:membrane"/>
    <property type="evidence" value="ECO:0007669"/>
    <property type="project" value="UniProtKB-SubCell"/>
</dbReference>
<dbReference type="InterPro" id="IPR051790">
    <property type="entry name" value="Cytochrome_c-biogenesis_DsbD"/>
</dbReference>
<evidence type="ECO:0000256" key="7">
    <source>
        <dbReference type="SAM" id="Phobius"/>
    </source>
</evidence>
<evidence type="ECO:0000256" key="3">
    <source>
        <dbReference type="ARBA" id="ARBA00022692"/>
    </source>
</evidence>
<feature type="transmembrane region" description="Helical" evidence="7">
    <location>
        <begin position="55"/>
        <end position="80"/>
    </location>
</feature>
<dbReference type="InterPro" id="IPR003834">
    <property type="entry name" value="Cyt_c_assmbl_TM_dom"/>
</dbReference>
<keyword evidence="3 7" id="KW-0812">Transmembrane</keyword>
<dbReference type="EMBL" id="CADCWI010000089">
    <property type="protein sequence ID" value="CAA9558444.1"/>
    <property type="molecule type" value="Genomic_DNA"/>
</dbReference>
<gene>
    <name evidence="9" type="ORF">AVDCRST_MAG43-1668</name>
</gene>
<proteinExistence type="inferred from homology"/>
<dbReference type="GO" id="GO:0017004">
    <property type="term" value="P:cytochrome complex assembly"/>
    <property type="evidence" value="ECO:0007669"/>
    <property type="project" value="UniProtKB-KW"/>
</dbReference>
<keyword evidence="6 7" id="KW-0472">Membrane</keyword>
<feature type="transmembrane region" description="Helical" evidence="7">
    <location>
        <begin position="171"/>
        <end position="195"/>
    </location>
</feature>
<reference evidence="9" key="1">
    <citation type="submission" date="2020-02" db="EMBL/GenBank/DDBJ databases">
        <authorList>
            <person name="Meier V. D."/>
        </authorList>
    </citation>
    <scope>NUCLEOTIDE SEQUENCE</scope>
    <source>
        <strain evidence="9">AVDCRST_MAG43</strain>
    </source>
</reference>
<evidence type="ECO:0000256" key="1">
    <source>
        <dbReference type="ARBA" id="ARBA00004141"/>
    </source>
</evidence>
<evidence type="ECO:0000256" key="2">
    <source>
        <dbReference type="ARBA" id="ARBA00006143"/>
    </source>
</evidence>
<protein>
    <submittedName>
        <fullName evidence="9">Cytochrome c-type biogenesis protein CcdA (DsbD analog)</fullName>
    </submittedName>
</protein>
<feature type="transmembrane region" description="Helical" evidence="7">
    <location>
        <begin position="207"/>
        <end position="230"/>
    </location>
</feature>
<accession>A0A6J4UUE4</accession>
<name>A0A6J4UUE4_9BACT</name>
<evidence type="ECO:0000259" key="8">
    <source>
        <dbReference type="Pfam" id="PF02683"/>
    </source>
</evidence>
<sequence>MMATDVSFLAAFIAGILSISSPCVLPLVPIYLAHIAGVSVGETGPDVRARVMRNAIAYVAGFSLVFVTLGAALGAAGSFAEALDVLPSNRGLIVRVGGVLLIAMGLYQTGLIRIPGLDRDRHISLAPGSRGTVTSSFLIGVTFAAGWSPCLGPILGAILTMAAGQGSIERATLLLSVYSLGLAVPFLAAAMVFGSVPTLIRSVNQRLHLVTTVSGAIMLGVGLVMVMGIYEQLFTEIIRIAPWAPWEPAL</sequence>
<evidence type="ECO:0000256" key="4">
    <source>
        <dbReference type="ARBA" id="ARBA00022748"/>
    </source>
</evidence>
<evidence type="ECO:0000313" key="9">
    <source>
        <dbReference type="EMBL" id="CAA9558444.1"/>
    </source>
</evidence>
<dbReference type="PANTHER" id="PTHR31272">
    <property type="entry name" value="CYTOCHROME C-TYPE BIOGENESIS PROTEIN HI_1454-RELATED"/>
    <property type="match status" value="1"/>
</dbReference>
<evidence type="ECO:0000256" key="5">
    <source>
        <dbReference type="ARBA" id="ARBA00022989"/>
    </source>
</evidence>
<dbReference type="PANTHER" id="PTHR31272:SF4">
    <property type="entry name" value="CYTOCHROME C-TYPE BIOGENESIS PROTEIN HI_1454-RELATED"/>
    <property type="match status" value="1"/>
</dbReference>
<feature type="transmembrane region" description="Helical" evidence="7">
    <location>
        <begin position="134"/>
        <end position="159"/>
    </location>
</feature>
<feature type="domain" description="Cytochrome C biogenesis protein transmembrane" evidence="8">
    <location>
        <begin position="9"/>
        <end position="227"/>
    </location>
</feature>
<keyword evidence="4" id="KW-0201">Cytochrome c-type biogenesis</keyword>
<evidence type="ECO:0000256" key="6">
    <source>
        <dbReference type="ARBA" id="ARBA00023136"/>
    </source>
</evidence>
<keyword evidence="5 7" id="KW-1133">Transmembrane helix</keyword>
<comment type="similarity">
    <text evidence="2">Belongs to the DsbD family.</text>
</comment>
<dbReference type="Pfam" id="PF02683">
    <property type="entry name" value="DsbD_TM"/>
    <property type="match status" value="1"/>
</dbReference>